<reference evidence="1" key="1">
    <citation type="submission" date="2014-05" db="EMBL/GenBank/DDBJ databases">
        <authorList>
            <person name="Chronopoulou M."/>
        </authorList>
    </citation>
    <scope>NUCLEOTIDE SEQUENCE</scope>
    <source>
        <tissue evidence="1">Whole organism</tissue>
    </source>
</reference>
<protein>
    <submittedName>
        <fullName evidence="1">Uncharacterized protein</fullName>
    </submittedName>
</protein>
<sequence>MVLFIRSLSSLPLSAPSYMAPTTASFSRLKGQKENKNLLMTLRYQLAKKCHSCVISSLKNQFLNFGPLILNRLVSITTLL</sequence>
<name>A0A0K2T7W9_LEPSM</name>
<accession>A0A0K2T7W9</accession>
<dbReference type="AlphaFoldDB" id="A0A0K2T7W9"/>
<organism evidence="1">
    <name type="scientific">Lepeophtheirus salmonis</name>
    <name type="common">Salmon louse</name>
    <name type="synonym">Caligus salmonis</name>
    <dbReference type="NCBI Taxonomy" id="72036"/>
    <lineage>
        <taxon>Eukaryota</taxon>
        <taxon>Metazoa</taxon>
        <taxon>Ecdysozoa</taxon>
        <taxon>Arthropoda</taxon>
        <taxon>Crustacea</taxon>
        <taxon>Multicrustacea</taxon>
        <taxon>Hexanauplia</taxon>
        <taxon>Copepoda</taxon>
        <taxon>Siphonostomatoida</taxon>
        <taxon>Caligidae</taxon>
        <taxon>Lepeophtheirus</taxon>
    </lineage>
</organism>
<proteinExistence type="predicted"/>
<dbReference type="EMBL" id="HACA01004514">
    <property type="protein sequence ID" value="CDW21875.1"/>
    <property type="molecule type" value="Transcribed_RNA"/>
</dbReference>
<evidence type="ECO:0000313" key="1">
    <source>
        <dbReference type="EMBL" id="CDW21875.1"/>
    </source>
</evidence>